<reference evidence="1 2" key="1">
    <citation type="journal article" date="2019" name="Commun. Biol.">
        <title>The bagworm genome reveals a unique fibroin gene that provides high tensile strength.</title>
        <authorList>
            <person name="Kono N."/>
            <person name="Nakamura H."/>
            <person name="Ohtoshi R."/>
            <person name="Tomita M."/>
            <person name="Numata K."/>
            <person name="Arakawa K."/>
        </authorList>
    </citation>
    <scope>NUCLEOTIDE SEQUENCE [LARGE SCALE GENOMIC DNA]</scope>
</reference>
<dbReference type="PANTHER" id="PTHR46060:SF1">
    <property type="entry name" value="MARINER MOS1 TRANSPOSASE-LIKE PROTEIN"/>
    <property type="match status" value="1"/>
</dbReference>
<dbReference type="InterPro" id="IPR036397">
    <property type="entry name" value="RNaseH_sf"/>
</dbReference>
<dbReference type="OrthoDB" id="10017160at2759"/>
<dbReference type="Proteomes" id="UP000299102">
    <property type="component" value="Unassembled WGS sequence"/>
</dbReference>
<dbReference type="GO" id="GO:0003676">
    <property type="term" value="F:nucleic acid binding"/>
    <property type="evidence" value="ECO:0007669"/>
    <property type="project" value="InterPro"/>
</dbReference>
<dbReference type="Gene3D" id="3.30.420.10">
    <property type="entry name" value="Ribonuclease H-like superfamily/Ribonuclease H"/>
    <property type="match status" value="1"/>
</dbReference>
<dbReference type="AlphaFoldDB" id="A0A4C1TZI2"/>
<accession>A0A4C1TZI2</accession>
<dbReference type="InterPro" id="IPR052709">
    <property type="entry name" value="Transposase-MT_Hybrid"/>
</dbReference>
<name>A0A4C1TZI2_EUMVA</name>
<sequence>MLTPFQKKQRIDATTISLTLCGKNPAAILGRIVTGNEVWDRYYDPESKQESMQWHKKGTPYPKKCKVSQSVGKLIASILWDAEGILLIDYKDKGVNITGEYYATLIDKLRVAIKYKRRGKLTKGVLLLHDNVSEFLLLQLLSDRVPPTSVGYCFITTASTHSTFKKRDFLDSTPFSLIDHPRCSFDLAPCDFFDSKELSITIMKQRPLSATTRLGEPNKLTACIDDSIELLASFCTSMDLQFFFDSDLVPTLVFDPSLVLNFGPGSAFTSVPGSVLDSAFGPAFNSDSNHSSDLNETGG</sequence>
<gene>
    <name evidence="1" type="ORF">EVAR_78485_1</name>
</gene>
<comment type="caution">
    <text evidence="1">The sequence shown here is derived from an EMBL/GenBank/DDBJ whole genome shotgun (WGS) entry which is preliminary data.</text>
</comment>
<proteinExistence type="predicted"/>
<organism evidence="1 2">
    <name type="scientific">Eumeta variegata</name>
    <name type="common">Bagworm moth</name>
    <name type="synonym">Eumeta japonica</name>
    <dbReference type="NCBI Taxonomy" id="151549"/>
    <lineage>
        <taxon>Eukaryota</taxon>
        <taxon>Metazoa</taxon>
        <taxon>Ecdysozoa</taxon>
        <taxon>Arthropoda</taxon>
        <taxon>Hexapoda</taxon>
        <taxon>Insecta</taxon>
        <taxon>Pterygota</taxon>
        <taxon>Neoptera</taxon>
        <taxon>Endopterygota</taxon>
        <taxon>Lepidoptera</taxon>
        <taxon>Glossata</taxon>
        <taxon>Ditrysia</taxon>
        <taxon>Tineoidea</taxon>
        <taxon>Psychidae</taxon>
        <taxon>Oiketicinae</taxon>
        <taxon>Eumeta</taxon>
    </lineage>
</organism>
<dbReference type="STRING" id="151549.A0A4C1TZI2"/>
<dbReference type="InterPro" id="IPR001888">
    <property type="entry name" value="Transposase_1"/>
</dbReference>
<dbReference type="Pfam" id="PF01359">
    <property type="entry name" value="Transposase_1"/>
    <property type="match status" value="1"/>
</dbReference>
<keyword evidence="2" id="KW-1185">Reference proteome</keyword>
<dbReference type="PANTHER" id="PTHR46060">
    <property type="entry name" value="MARINER MOS1 TRANSPOSASE-LIKE PROTEIN"/>
    <property type="match status" value="1"/>
</dbReference>
<evidence type="ECO:0000313" key="1">
    <source>
        <dbReference type="EMBL" id="GBP19016.1"/>
    </source>
</evidence>
<dbReference type="EMBL" id="BGZK01000103">
    <property type="protein sequence ID" value="GBP19016.1"/>
    <property type="molecule type" value="Genomic_DNA"/>
</dbReference>
<evidence type="ECO:0000313" key="2">
    <source>
        <dbReference type="Proteomes" id="UP000299102"/>
    </source>
</evidence>
<protein>
    <submittedName>
        <fullName evidence="1">Mariner Mos1 transposase</fullName>
    </submittedName>
</protein>